<protein>
    <recommendedName>
        <fullName evidence="5 18">NADH-ubiquinone oxidoreductase chain 2</fullName>
        <ecNumber evidence="4 18">7.1.1.2</ecNumber>
    </recommendedName>
</protein>
<dbReference type="Pfam" id="PF00361">
    <property type="entry name" value="Proton_antipo_M"/>
    <property type="match status" value="1"/>
</dbReference>
<accession>A0A343A3P7</accession>
<evidence type="ECO:0000256" key="11">
    <source>
        <dbReference type="ARBA" id="ARBA00022982"/>
    </source>
</evidence>
<dbReference type="AlphaFoldDB" id="A0A343A3P7"/>
<feature type="domain" description="NADH:quinone oxidoreductase/Mrp antiporter transmembrane" evidence="19">
    <location>
        <begin position="13"/>
        <end position="275"/>
    </location>
</feature>
<feature type="transmembrane region" description="Helical" evidence="18">
    <location>
        <begin position="261"/>
        <end position="280"/>
    </location>
</feature>
<keyword evidence="10 18" id="KW-1278">Translocase</keyword>
<evidence type="ECO:0000259" key="19">
    <source>
        <dbReference type="Pfam" id="PF00361"/>
    </source>
</evidence>
<dbReference type="GO" id="GO:0005743">
    <property type="term" value="C:mitochondrial inner membrane"/>
    <property type="evidence" value="ECO:0007669"/>
    <property type="project" value="UniProtKB-SubCell"/>
</dbReference>
<sequence>MTMISGTLISISAYSWFSMWLGLEINLISVIPLFKKTKNMFSSESTIKYFVTQALASAVILFTVILFSLHSEMLLVNMNKALNLMLNSALLTKMGAAPFHFWFPEVMEGLNWNNCFILLTWQKIAPLILVMYNSDLSMFFLIIIISSMLIGGIMGLNQISMRKILAYSSINHIGWMIAAIFNSQSIWMIYFIIYTLITLNIILMLKMLNIFFLKQLFYSLNNKMMLKLFFMMNFLSLGGLPPFLGFLPKWLTVNFMINSKFYFLAFTMIILTLITLFYYMRITFSSIILNSKSILIPNLKFKTFWILSTNMISIMGLALYTLVFNFY</sequence>
<organism evidence="20">
    <name type="scientific">Byturus ochraceus</name>
    <dbReference type="NCBI Taxonomy" id="153018"/>
    <lineage>
        <taxon>Eukaryota</taxon>
        <taxon>Metazoa</taxon>
        <taxon>Ecdysozoa</taxon>
        <taxon>Arthropoda</taxon>
        <taxon>Hexapoda</taxon>
        <taxon>Insecta</taxon>
        <taxon>Pterygota</taxon>
        <taxon>Neoptera</taxon>
        <taxon>Endopterygota</taxon>
        <taxon>Coleoptera</taxon>
        <taxon>Polyphaga</taxon>
        <taxon>Cucujiformia</taxon>
        <taxon>Byturidae</taxon>
        <taxon>Byturus</taxon>
    </lineage>
</organism>
<feature type="transmembrane region" description="Helical" evidence="18">
    <location>
        <begin position="301"/>
        <end position="323"/>
    </location>
</feature>
<dbReference type="PANTHER" id="PTHR46552:SF1">
    <property type="entry name" value="NADH-UBIQUINONE OXIDOREDUCTASE CHAIN 2"/>
    <property type="match status" value="1"/>
</dbReference>
<feature type="transmembrane region" description="Helical" evidence="18">
    <location>
        <begin position="224"/>
        <end position="241"/>
    </location>
</feature>
<keyword evidence="9 18" id="KW-0999">Mitochondrion inner membrane</keyword>
<comment type="function">
    <text evidence="18">Core subunit of the mitochondrial membrane respiratory chain NADH dehydrogenase (Complex I) which catalyzes electron transfer from NADH through the respiratory chain, using ubiquinone as an electron acceptor. Essential for the catalytic activity and assembly of complex I.</text>
</comment>
<feature type="transmembrane region" description="Helical" evidence="18">
    <location>
        <begin position="13"/>
        <end position="34"/>
    </location>
</feature>
<evidence type="ECO:0000256" key="9">
    <source>
        <dbReference type="ARBA" id="ARBA00022792"/>
    </source>
</evidence>
<comment type="similarity">
    <text evidence="3 18">Belongs to the complex I subunit 2 family.</text>
</comment>
<keyword evidence="13 18" id="KW-0520">NAD</keyword>
<proteinExistence type="inferred from homology"/>
<feature type="transmembrane region" description="Helical" evidence="18">
    <location>
        <begin position="187"/>
        <end position="212"/>
    </location>
</feature>
<evidence type="ECO:0000256" key="3">
    <source>
        <dbReference type="ARBA" id="ARBA00007012"/>
    </source>
</evidence>
<comment type="function">
    <text evidence="1">Core subunit of the mitochondrial membrane respiratory chain NADH dehydrogenase (Complex I) that is believed to belong to the minimal assembly required for catalysis. Complex I functions in the transfer of electrons from NADH to the respiratory chain. The immediate electron acceptor for the enzyme is believed to be ubiquinone.</text>
</comment>
<dbReference type="InterPro" id="IPR001750">
    <property type="entry name" value="ND/Mrp_TM"/>
</dbReference>
<keyword evidence="7 18" id="KW-0679">Respiratory chain</keyword>
<feature type="transmembrane region" description="Helical" evidence="18">
    <location>
        <begin position="164"/>
        <end position="181"/>
    </location>
</feature>
<evidence type="ECO:0000256" key="4">
    <source>
        <dbReference type="ARBA" id="ARBA00012944"/>
    </source>
</evidence>
<dbReference type="GO" id="GO:0008137">
    <property type="term" value="F:NADH dehydrogenase (ubiquinone) activity"/>
    <property type="evidence" value="ECO:0007669"/>
    <property type="project" value="UniProtKB-EC"/>
</dbReference>
<evidence type="ECO:0000256" key="14">
    <source>
        <dbReference type="ARBA" id="ARBA00023075"/>
    </source>
</evidence>
<evidence type="ECO:0000256" key="5">
    <source>
        <dbReference type="ARBA" id="ARBA00021008"/>
    </source>
</evidence>
<dbReference type="EMBL" id="KX035134">
    <property type="protein sequence ID" value="AOY39175.1"/>
    <property type="molecule type" value="Genomic_DNA"/>
</dbReference>
<comment type="subcellular location">
    <subcellularLocation>
        <location evidence="2 18">Mitochondrion inner membrane</location>
        <topology evidence="2 18">Multi-pass membrane protein</topology>
    </subcellularLocation>
</comment>
<dbReference type="GO" id="GO:0006120">
    <property type="term" value="P:mitochondrial electron transport, NADH to ubiquinone"/>
    <property type="evidence" value="ECO:0007669"/>
    <property type="project" value="InterPro"/>
</dbReference>
<keyword evidence="8 18" id="KW-0812">Transmembrane</keyword>
<evidence type="ECO:0000256" key="17">
    <source>
        <dbReference type="ARBA" id="ARBA00049551"/>
    </source>
</evidence>
<dbReference type="PANTHER" id="PTHR46552">
    <property type="entry name" value="NADH-UBIQUINONE OXIDOREDUCTASE CHAIN 2"/>
    <property type="match status" value="1"/>
</dbReference>
<keyword evidence="15 18" id="KW-0496">Mitochondrion</keyword>
<dbReference type="PRINTS" id="PR01436">
    <property type="entry name" value="NADHDHGNASE2"/>
</dbReference>
<comment type="catalytic activity">
    <reaction evidence="17 18">
        <text>a ubiquinone + NADH + 5 H(+)(in) = a ubiquinol + NAD(+) + 4 H(+)(out)</text>
        <dbReference type="Rhea" id="RHEA:29091"/>
        <dbReference type="Rhea" id="RHEA-COMP:9565"/>
        <dbReference type="Rhea" id="RHEA-COMP:9566"/>
        <dbReference type="ChEBI" id="CHEBI:15378"/>
        <dbReference type="ChEBI" id="CHEBI:16389"/>
        <dbReference type="ChEBI" id="CHEBI:17976"/>
        <dbReference type="ChEBI" id="CHEBI:57540"/>
        <dbReference type="ChEBI" id="CHEBI:57945"/>
        <dbReference type="EC" id="7.1.1.2"/>
    </reaction>
</comment>
<feature type="transmembrane region" description="Helical" evidence="18">
    <location>
        <begin position="81"/>
        <end position="103"/>
    </location>
</feature>
<reference evidence="20" key="1">
    <citation type="submission" date="2016-04" db="EMBL/GenBank/DDBJ databases">
        <title>Mitochondria of unsequenced beetle families.</title>
        <authorList>
            <person name="Linard B."/>
            <person name="Andujar C."/>
            <person name="Arribas P."/>
            <person name="Vogler A.P."/>
        </authorList>
    </citation>
    <scope>NUCLEOTIDE SEQUENCE</scope>
</reference>
<dbReference type="InterPro" id="IPR050175">
    <property type="entry name" value="Complex_I_Subunit_2"/>
</dbReference>
<evidence type="ECO:0000256" key="12">
    <source>
        <dbReference type="ARBA" id="ARBA00022989"/>
    </source>
</evidence>
<keyword evidence="14 18" id="KW-0830">Ubiquinone</keyword>
<evidence type="ECO:0000256" key="16">
    <source>
        <dbReference type="ARBA" id="ARBA00023136"/>
    </source>
</evidence>
<evidence type="ECO:0000256" key="8">
    <source>
        <dbReference type="ARBA" id="ARBA00022692"/>
    </source>
</evidence>
<evidence type="ECO:0000313" key="20">
    <source>
        <dbReference type="EMBL" id="AOY39175.1"/>
    </source>
</evidence>
<feature type="transmembrane region" description="Helical" evidence="18">
    <location>
        <begin position="138"/>
        <end position="157"/>
    </location>
</feature>
<evidence type="ECO:0000256" key="13">
    <source>
        <dbReference type="ARBA" id="ARBA00023027"/>
    </source>
</evidence>
<keyword evidence="12 18" id="KW-1133">Transmembrane helix</keyword>
<evidence type="ECO:0000256" key="6">
    <source>
        <dbReference type="ARBA" id="ARBA00022448"/>
    </source>
</evidence>
<gene>
    <name evidence="20" type="primary">nad2</name>
</gene>
<evidence type="ECO:0000256" key="15">
    <source>
        <dbReference type="ARBA" id="ARBA00023128"/>
    </source>
</evidence>
<keyword evidence="16 18" id="KW-0472">Membrane</keyword>
<dbReference type="InterPro" id="IPR003917">
    <property type="entry name" value="NADH_UbQ_OxRdtase_chain2"/>
</dbReference>
<geneLocation type="mitochondrion" evidence="20"/>
<evidence type="ECO:0000256" key="2">
    <source>
        <dbReference type="ARBA" id="ARBA00004448"/>
    </source>
</evidence>
<keyword evidence="11 18" id="KW-0249">Electron transport</keyword>
<evidence type="ECO:0000256" key="18">
    <source>
        <dbReference type="RuleBase" id="RU003403"/>
    </source>
</evidence>
<evidence type="ECO:0000256" key="10">
    <source>
        <dbReference type="ARBA" id="ARBA00022967"/>
    </source>
</evidence>
<evidence type="ECO:0000256" key="7">
    <source>
        <dbReference type="ARBA" id="ARBA00022660"/>
    </source>
</evidence>
<evidence type="ECO:0000256" key="1">
    <source>
        <dbReference type="ARBA" id="ARBA00003257"/>
    </source>
</evidence>
<dbReference type="EC" id="7.1.1.2" evidence="4 18"/>
<feature type="transmembrane region" description="Helical" evidence="18">
    <location>
        <begin position="46"/>
        <end position="69"/>
    </location>
</feature>
<name>A0A343A3P7_9CUCU</name>
<keyword evidence="6" id="KW-0813">Transport</keyword>